<evidence type="ECO:0000256" key="1">
    <source>
        <dbReference type="SAM" id="MobiDB-lite"/>
    </source>
</evidence>
<evidence type="ECO:0000313" key="2">
    <source>
        <dbReference type="EMBL" id="KAK1491572.1"/>
    </source>
</evidence>
<feature type="non-terminal residue" evidence="2">
    <location>
        <position position="1"/>
    </location>
</feature>
<accession>A0ABQ9R0W3</accession>
<evidence type="ECO:0000313" key="3">
    <source>
        <dbReference type="Proteomes" id="UP001227543"/>
    </source>
</evidence>
<dbReference type="GeneID" id="85410552"/>
<dbReference type="RefSeq" id="XP_060379087.1">
    <property type="nucleotide sequence ID" value="XM_060526314.1"/>
</dbReference>
<feature type="region of interest" description="Disordered" evidence="1">
    <location>
        <begin position="175"/>
        <end position="205"/>
    </location>
</feature>
<keyword evidence="3" id="KW-1185">Reference proteome</keyword>
<dbReference type="Proteomes" id="UP001227543">
    <property type="component" value="Unassembled WGS sequence"/>
</dbReference>
<protein>
    <submittedName>
        <fullName evidence="2">Uncharacterized protein</fullName>
    </submittedName>
</protein>
<proteinExistence type="predicted"/>
<comment type="caution">
    <text evidence="2">The sequence shown here is derived from an EMBL/GenBank/DDBJ whole genome shotgun (WGS) entry which is preliminary data.</text>
</comment>
<gene>
    <name evidence="2" type="ORF">CTAM01_10298</name>
</gene>
<organism evidence="2 3">
    <name type="scientific">Colletotrichum tamarilloi</name>
    <dbReference type="NCBI Taxonomy" id="1209934"/>
    <lineage>
        <taxon>Eukaryota</taxon>
        <taxon>Fungi</taxon>
        <taxon>Dikarya</taxon>
        <taxon>Ascomycota</taxon>
        <taxon>Pezizomycotina</taxon>
        <taxon>Sordariomycetes</taxon>
        <taxon>Hypocreomycetidae</taxon>
        <taxon>Glomerellales</taxon>
        <taxon>Glomerellaceae</taxon>
        <taxon>Colletotrichum</taxon>
        <taxon>Colletotrichum acutatum species complex</taxon>
    </lineage>
</organism>
<reference evidence="2 3" key="1">
    <citation type="submission" date="2016-10" db="EMBL/GenBank/DDBJ databases">
        <title>The genome sequence of Colletotrichum fioriniae PJ7.</title>
        <authorList>
            <person name="Baroncelli R."/>
        </authorList>
    </citation>
    <scope>NUCLEOTIDE SEQUENCE [LARGE SCALE GENOMIC DNA]</scope>
    <source>
        <strain evidence="2 3">Tom-12</strain>
    </source>
</reference>
<feature type="compositionally biased region" description="Polar residues" evidence="1">
    <location>
        <begin position="189"/>
        <end position="205"/>
    </location>
</feature>
<feature type="region of interest" description="Disordered" evidence="1">
    <location>
        <begin position="25"/>
        <end position="49"/>
    </location>
</feature>
<name>A0ABQ9R0W3_9PEZI</name>
<sequence>YGGTSEDLPVRAWCLVCFGVSGVRNPDSRPDSKASPRHPPPSPGCLALHDSGTGHRCPGPWDHGKTAEVDEDPTIRVRLSDTRGPPSSQWTLIHWRIRLRRLSKCRLPSSIGSRRRSHSQSHRWKQYSVPGYHGSHTCKPWSDACNCSVKEEEEERAKRITIKVLPCGWNARKTGDGRAIPSDSDKHSPNSTTTPHTLPTLGASSNSRRSVLAHLLLSTRRRSCPSSSHLHQASLLLIQPNADLFVRAADTPCCHTTANVADANLLSIPASPSSKHPASSFQPRYCESLPSSALTDTQLCSSNRTNARVTPVHQGSRIMTID</sequence>
<dbReference type="EMBL" id="MLFU01000046">
    <property type="protein sequence ID" value="KAK1491572.1"/>
    <property type="molecule type" value="Genomic_DNA"/>
</dbReference>